<feature type="region of interest" description="Disordered" evidence="1">
    <location>
        <begin position="1"/>
        <end position="121"/>
    </location>
</feature>
<feature type="compositionally biased region" description="Basic and acidic residues" evidence="1">
    <location>
        <begin position="23"/>
        <end position="34"/>
    </location>
</feature>
<organism evidence="2">
    <name type="scientific">bioreactor metagenome</name>
    <dbReference type="NCBI Taxonomy" id="1076179"/>
    <lineage>
        <taxon>unclassified sequences</taxon>
        <taxon>metagenomes</taxon>
        <taxon>ecological metagenomes</taxon>
    </lineage>
</organism>
<feature type="compositionally biased region" description="Low complexity" evidence="1">
    <location>
        <begin position="52"/>
        <end position="61"/>
    </location>
</feature>
<proteinExistence type="predicted"/>
<sequence>MGREPDPLADEGPPRSLQLSGLGRHDRGKGERAAEGAGRGAEIRHEGRGRSSRPGRAADSGKPGGTPVPDRFLEESGEGERRTPRALRLRSAERAALPFPEARRSGLAGAGRAGDPGDPRN</sequence>
<dbReference type="EMBL" id="VSSQ01085092">
    <property type="protein sequence ID" value="MPN32866.1"/>
    <property type="molecule type" value="Genomic_DNA"/>
</dbReference>
<protein>
    <submittedName>
        <fullName evidence="2">Uncharacterized protein</fullName>
    </submittedName>
</protein>
<reference evidence="2" key="1">
    <citation type="submission" date="2019-08" db="EMBL/GenBank/DDBJ databases">
        <authorList>
            <person name="Kucharzyk K."/>
            <person name="Murdoch R.W."/>
            <person name="Higgins S."/>
            <person name="Loffler F."/>
        </authorList>
    </citation>
    <scope>NUCLEOTIDE SEQUENCE</scope>
</reference>
<accession>A0A645H300</accession>
<dbReference type="AlphaFoldDB" id="A0A645H300"/>
<evidence type="ECO:0000256" key="1">
    <source>
        <dbReference type="SAM" id="MobiDB-lite"/>
    </source>
</evidence>
<name>A0A645H300_9ZZZZ</name>
<evidence type="ECO:0000313" key="2">
    <source>
        <dbReference type="EMBL" id="MPN32866.1"/>
    </source>
</evidence>
<feature type="compositionally biased region" description="Basic and acidic residues" evidence="1">
    <location>
        <begin position="71"/>
        <end position="83"/>
    </location>
</feature>
<comment type="caution">
    <text evidence="2">The sequence shown here is derived from an EMBL/GenBank/DDBJ whole genome shotgun (WGS) entry which is preliminary data.</text>
</comment>
<gene>
    <name evidence="2" type="ORF">SDC9_180349</name>
</gene>